<evidence type="ECO:0008006" key="9">
    <source>
        <dbReference type="Google" id="ProtNLM"/>
    </source>
</evidence>
<comment type="similarity">
    <text evidence="1">Belongs to the FemABX family.</text>
</comment>
<comment type="caution">
    <text evidence="7">The sequence shown here is derived from an EMBL/GenBank/DDBJ whole genome shotgun (WGS) entry which is preliminary data.</text>
</comment>
<dbReference type="Gene3D" id="3.40.630.30">
    <property type="match status" value="1"/>
</dbReference>
<evidence type="ECO:0000256" key="1">
    <source>
        <dbReference type="ARBA" id="ARBA00009943"/>
    </source>
</evidence>
<sequence>MDLRQTPQYSEYLKSLNWIVEEIDGVYYFIKKIWLFGSVIKAQRPKKFDSTTIEQLAKKYRVFQVILEPTLSTVFNSKMGFHINKKNLALGSCVGTKNRSSSGVWAMSNVHKLIIQHGYKLAKSSYLPTKTTVIDLKKSLTKMLQKMHHKTRYNIKKSCNLQLTTYNSKDILSFADFWQSCALKQRGMYLSQKKEIIALYKAFEKNCSIIFVFPPTTYNLKPTTFPLASVFSVYSKDTAFYMYAAATPEGKKRFAPTLAAWESIKLAKKRHLKYYDFEGVFDERFPLPSWKGFSRFKLSFGGKVVEYPGSYVKFRLPV</sequence>
<protein>
    <recommendedName>
        <fullName evidence="9">Methicillin resistance protein</fullName>
    </recommendedName>
</protein>
<evidence type="ECO:0000256" key="3">
    <source>
        <dbReference type="ARBA" id="ARBA00022960"/>
    </source>
</evidence>
<reference evidence="7 8" key="1">
    <citation type="journal article" date="2015" name="Nature">
        <title>rRNA introns, odd ribosomes, and small enigmatic genomes across a large radiation of phyla.</title>
        <authorList>
            <person name="Brown C.T."/>
            <person name="Hug L.A."/>
            <person name="Thomas B.C."/>
            <person name="Sharon I."/>
            <person name="Castelle C.J."/>
            <person name="Singh A."/>
            <person name="Wilkins M.J."/>
            <person name="Williams K.H."/>
            <person name="Banfield J.F."/>
        </authorList>
    </citation>
    <scope>NUCLEOTIDE SEQUENCE [LARGE SCALE GENOMIC DNA]</scope>
</reference>
<dbReference type="PANTHER" id="PTHR36174:SF1">
    <property type="entry name" value="LIPID II:GLYCINE GLYCYLTRANSFERASE"/>
    <property type="match status" value="1"/>
</dbReference>
<gene>
    <name evidence="7" type="ORF">US62_C0028G0005</name>
</gene>
<organism evidence="7 8">
    <name type="scientific">Candidatus Woesebacteria bacterium GW2011_GWA1_37_8</name>
    <dbReference type="NCBI Taxonomy" id="1618546"/>
    <lineage>
        <taxon>Bacteria</taxon>
        <taxon>Candidatus Woeseibacteriota</taxon>
    </lineage>
</organism>
<evidence type="ECO:0000313" key="8">
    <source>
        <dbReference type="Proteomes" id="UP000034603"/>
    </source>
</evidence>
<dbReference type="SUPFAM" id="SSF55729">
    <property type="entry name" value="Acyl-CoA N-acyltransferases (Nat)"/>
    <property type="match status" value="1"/>
</dbReference>
<keyword evidence="5" id="KW-0012">Acyltransferase</keyword>
<accession>A0A0G0HMC6</accession>
<proteinExistence type="inferred from homology"/>
<evidence type="ECO:0000256" key="6">
    <source>
        <dbReference type="ARBA" id="ARBA00023316"/>
    </source>
</evidence>
<keyword evidence="2" id="KW-0808">Transferase</keyword>
<evidence type="ECO:0000256" key="5">
    <source>
        <dbReference type="ARBA" id="ARBA00023315"/>
    </source>
</evidence>
<dbReference type="PANTHER" id="PTHR36174">
    <property type="entry name" value="LIPID II:GLYCINE GLYCYLTRANSFERASE"/>
    <property type="match status" value="1"/>
</dbReference>
<dbReference type="InterPro" id="IPR050644">
    <property type="entry name" value="PG_Glycine_Bridge_Synth"/>
</dbReference>
<dbReference type="Proteomes" id="UP000034603">
    <property type="component" value="Unassembled WGS sequence"/>
</dbReference>
<dbReference type="GO" id="GO:0009252">
    <property type="term" value="P:peptidoglycan biosynthetic process"/>
    <property type="evidence" value="ECO:0007669"/>
    <property type="project" value="UniProtKB-KW"/>
</dbReference>
<dbReference type="GO" id="GO:0016755">
    <property type="term" value="F:aminoacyltransferase activity"/>
    <property type="evidence" value="ECO:0007669"/>
    <property type="project" value="InterPro"/>
</dbReference>
<dbReference type="InterPro" id="IPR016181">
    <property type="entry name" value="Acyl_CoA_acyltransferase"/>
</dbReference>
<evidence type="ECO:0000256" key="2">
    <source>
        <dbReference type="ARBA" id="ARBA00022679"/>
    </source>
</evidence>
<dbReference type="GO" id="GO:0008360">
    <property type="term" value="P:regulation of cell shape"/>
    <property type="evidence" value="ECO:0007669"/>
    <property type="project" value="UniProtKB-KW"/>
</dbReference>
<evidence type="ECO:0000256" key="4">
    <source>
        <dbReference type="ARBA" id="ARBA00022984"/>
    </source>
</evidence>
<dbReference type="PROSITE" id="PS51191">
    <property type="entry name" value="FEMABX"/>
    <property type="match status" value="1"/>
</dbReference>
<evidence type="ECO:0000313" key="7">
    <source>
        <dbReference type="EMBL" id="KKQ44318.1"/>
    </source>
</evidence>
<dbReference type="GO" id="GO:0071555">
    <property type="term" value="P:cell wall organization"/>
    <property type="evidence" value="ECO:0007669"/>
    <property type="project" value="UniProtKB-KW"/>
</dbReference>
<keyword evidence="4" id="KW-0573">Peptidoglycan synthesis</keyword>
<dbReference type="InterPro" id="IPR003447">
    <property type="entry name" value="FEMABX"/>
</dbReference>
<keyword evidence="3" id="KW-0133">Cell shape</keyword>
<name>A0A0G0HMC6_9BACT</name>
<keyword evidence="6" id="KW-0961">Cell wall biogenesis/degradation</keyword>
<dbReference type="EMBL" id="LBTR01000028">
    <property type="protein sequence ID" value="KKQ44318.1"/>
    <property type="molecule type" value="Genomic_DNA"/>
</dbReference>
<dbReference type="Pfam" id="PF02388">
    <property type="entry name" value="FemAB"/>
    <property type="match status" value="1"/>
</dbReference>
<dbReference type="AlphaFoldDB" id="A0A0G0HMC6"/>